<evidence type="ECO:0000313" key="1">
    <source>
        <dbReference type="EMBL" id="EGR34373.1"/>
    </source>
</evidence>
<dbReference type="SUPFAM" id="SSF57184">
    <property type="entry name" value="Growth factor receptor domain"/>
    <property type="match status" value="1"/>
</dbReference>
<sequence>MFIFKIYVQLYNQALACGIDYDYGSGGGFTQQCGLYNQCIIFISHKSQKPIFGYFFSFKYIIIDDWVIGTDFLSFMINGNISTCLFKNNASTNLCGQQKFNEEYQQADIEYITNNQELEIEITSNYQKTYDNYTRSFGITKLFIYAYECMPQCAGCTNGTSCSSCFKGYYLNIDECLHCILGCEECIDGVSCDLCKSGYFYYDSKCISSCPNGKYADSSARTCYDCNIKCITCSNATDCDTCFENRVHLLVNDYPQYSYDPKVFNQACTMCSTFSAGCVTCSTTE</sequence>
<dbReference type="OrthoDB" id="10257656at2759"/>
<organism evidence="1 2">
    <name type="scientific">Ichthyophthirius multifiliis</name>
    <name type="common">White spot disease agent</name>
    <name type="synonym">Ich</name>
    <dbReference type="NCBI Taxonomy" id="5932"/>
    <lineage>
        <taxon>Eukaryota</taxon>
        <taxon>Sar</taxon>
        <taxon>Alveolata</taxon>
        <taxon>Ciliophora</taxon>
        <taxon>Intramacronucleata</taxon>
        <taxon>Oligohymenophorea</taxon>
        <taxon>Hymenostomatida</taxon>
        <taxon>Ophryoglenina</taxon>
        <taxon>Ichthyophthirius</taxon>
    </lineage>
</organism>
<dbReference type="Gene3D" id="2.10.220.10">
    <property type="entry name" value="Hormone Receptor, Insulin-like Growth Factor Receptor 1, Chain A, domain 2"/>
    <property type="match status" value="1"/>
</dbReference>
<dbReference type="EMBL" id="GL983138">
    <property type="protein sequence ID" value="EGR34373.1"/>
    <property type="molecule type" value="Genomic_DNA"/>
</dbReference>
<evidence type="ECO:0008006" key="3">
    <source>
        <dbReference type="Google" id="ProtNLM"/>
    </source>
</evidence>
<dbReference type="Proteomes" id="UP000008983">
    <property type="component" value="Unassembled WGS sequence"/>
</dbReference>
<gene>
    <name evidence="1" type="ORF">IMG5_014270</name>
</gene>
<protein>
    <recommendedName>
        <fullName evidence="3">Zinc finger lsd1 subclass family protein</fullName>
    </recommendedName>
</protein>
<name>G0QK82_ICHMU</name>
<dbReference type="InterPro" id="IPR009030">
    <property type="entry name" value="Growth_fac_rcpt_cys_sf"/>
</dbReference>
<dbReference type="AlphaFoldDB" id="G0QK82"/>
<dbReference type="GeneID" id="14910565"/>
<dbReference type="InParanoid" id="G0QK82"/>
<reference evidence="1 2" key="1">
    <citation type="submission" date="2011-07" db="EMBL/GenBank/DDBJ databases">
        <authorList>
            <person name="Coyne R."/>
            <person name="Brami D."/>
            <person name="Johnson J."/>
            <person name="Hostetler J."/>
            <person name="Hannick L."/>
            <person name="Clark T."/>
            <person name="Cassidy-Hanley D."/>
            <person name="Inman J."/>
        </authorList>
    </citation>
    <scope>NUCLEOTIDE SEQUENCE [LARGE SCALE GENOMIC DNA]</scope>
    <source>
        <strain evidence="1 2">G5</strain>
    </source>
</reference>
<accession>G0QK82</accession>
<dbReference type="RefSeq" id="XP_004039677.1">
    <property type="nucleotide sequence ID" value="XM_004039629.1"/>
</dbReference>
<dbReference type="STRING" id="857967.G0QK82"/>
<evidence type="ECO:0000313" key="2">
    <source>
        <dbReference type="Proteomes" id="UP000008983"/>
    </source>
</evidence>
<keyword evidence="2" id="KW-1185">Reference proteome</keyword>
<proteinExistence type="predicted"/>